<dbReference type="RefSeq" id="WP_204801957.1">
    <property type="nucleotide sequence ID" value="NZ_JACSNX010000001.1"/>
</dbReference>
<comment type="caution">
    <text evidence="3">The sequence shown here is derived from an EMBL/GenBank/DDBJ whole genome shotgun (WGS) entry which is preliminary data.</text>
</comment>
<sequence length="337" mass="37404">MSPRKKVTEDQQVPELETVPDQSQQAEPPKEPASVPKRPPSSAADILILNDQERGFTPEDSEDVKWNYLSGAMHTHKILTGVVSGIETLENGNIICAVDYEGVRILVPGREMFMDTWPEDSLPSIRYQVRLRRCLGATIDFMLSGIDFTHRAAVGSRREALKQRQARYYGTNRVKVGSRVACRVIGVGNNRITVEAVGVDSIIPASDLSWEWFADVSDLYAAGDLVVAKVMEIGQDEETGDYSVRLSVKAASENPDLPVLKKLVPGSNYFGVVTGVRDRIFFIRLQTGANAKTATYRTKEIPAKLDTVSFLVRSVDLEQGLAFGLITRVIKRHSRLR</sequence>
<proteinExistence type="predicted"/>
<evidence type="ECO:0000256" key="1">
    <source>
        <dbReference type="SAM" id="MobiDB-lite"/>
    </source>
</evidence>
<protein>
    <recommendedName>
        <fullName evidence="2">S1 motif domain-containing protein</fullName>
    </recommendedName>
</protein>
<dbReference type="Proteomes" id="UP000719500">
    <property type="component" value="Unassembled WGS sequence"/>
</dbReference>
<organism evidence="3 4">
    <name type="scientific">Oscillibacter valericigenes</name>
    <dbReference type="NCBI Taxonomy" id="351091"/>
    <lineage>
        <taxon>Bacteria</taxon>
        <taxon>Bacillati</taxon>
        <taxon>Bacillota</taxon>
        <taxon>Clostridia</taxon>
        <taxon>Eubacteriales</taxon>
        <taxon>Oscillospiraceae</taxon>
        <taxon>Oscillibacter</taxon>
    </lineage>
</organism>
<gene>
    <name evidence="3" type="ORF">H9X91_01975</name>
</gene>
<dbReference type="SUPFAM" id="SSF50249">
    <property type="entry name" value="Nucleic acid-binding proteins"/>
    <property type="match status" value="1"/>
</dbReference>
<evidence type="ECO:0000259" key="2">
    <source>
        <dbReference type="PROSITE" id="PS50126"/>
    </source>
</evidence>
<evidence type="ECO:0000313" key="3">
    <source>
        <dbReference type="EMBL" id="MBM6850205.1"/>
    </source>
</evidence>
<dbReference type="EMBL" id="JACSNX010000001">
    <property type="protein sequence ID" value="MBM6850205.1"/>
    <property type="molecule type" value="Genomic_DNA"/>
</dbReference>
<dbReference type="SMART" id="SM00316">
    <property type="entry name" value="S1"/>
    <property type="match status" value="1"/>
</dbReference>
<dbReference type="PROSITE" id="PS50126">
    <property type="entry name" value="S1"/>
    <property type="match status" value="1"/>
</dbReference>
<dbReference type="InterPro" id="IPR012340">
    <property type="entry name" value="NA-bd_OB-fold"/>
</dbReference>
<dbReference type="Gene3D" id="2.40.50.140">
    <property type="entry name" value="Nucleic acid-binding proteins"/>
    <property type="match status" value="1"/>
</dbReference>
<name>A0ABS2FTE9_9FIRM</name>
<reference evidence="3 4" key="1">
    <citation type="journal article" date="2021" name="Sci. Rep.">
        <title>The distribution of antibiotic resistance genes in chicken gut microbiota commensals.</title>
        <authorList>
            <person name="Juricova H."/>
            <person name="Matiasovicova J."/>
            <person name="Kubasova T."/>
            <person name="Cejkova D."/>
            <person name="Rychlik I."/>
        </authorList>
    </citation>
    <scope>NUCLEOTIDE SEQUENCE [LARGE SCALE GENOMIC DNA]</scope>
    <source>
        <strain evidence="3 4">An411</strain>
    </source>
</reference>
<keyword evidence="4" id="KW-1185">Reference proteome</keyword>
<accession>A0ABS2FTE9</accession>
<feature type="region of interest" description="Disordered" evidence="1">
    <location>
        <begin position="1"/>
        <end position="42"/>
    </location>
</feature>
<feature type="domain" description="S1 motif" evidence="2">
    <location>
        <begin position="177"/>
        <end position="249"/>
    </location>
</feature>
<evidence type="ECO:0000313" key="4">
    <source>
        <dbReference type="Proteomes" id="UP000719500"/>
    </source>
</evidence>
<dbReference type="InterPro" id="IPR003029">
    <property type="entry name" value="S1_domain"/>
</dbReference>